<sequence length="242" mass="26476">MQKKAAEEVGGGVRPSEERPSLESKVAMDREAVGTEPFAVPSPMRQQKAAKRSRKKCCLWCCGITTGVIVLVVVILVILGFTVFKPKDPKLRVDSVVLDSFSFDLSNLLNPKVNVSLDTKVSVNNPNYASFKYRNTTAFIFYHGKEIGESSIPEGKIKSRGTVQLAVPVSVFISSNLLNANLTTDLTSGVFPVSSQVEITGTANFLNIIKLKNARSTSHCDLEIFLSNQSLKSVDCDNKFKI</sequence>
<proteinExistence type="predicted"/>
<dbReference type="PANTHER" id="PTHR31234:SF65">
    <property type="entry name" value="LATE EMBRYOGENESIS ABUNDANT PROTEIN, LEA_2 SUBGROUP"/>
    <property type="match status" value="1"/>
</dbReference>
<dbReference type="InterPro" id="IPR044839">
    <property type="entry name" value="NDR1-like"/>
</dbReference>
<accession>A0ABD1ZE77</accession>
<keyword evidence="9" id="KW-1185">Reference proteome</keyword>
<dbReference type="InterPro" id="IPR004864">
    <property type="entry name" value="LEA_2"/>
</dbReference>
<evidence type="ECO:0000256" key="1">
    <source>
        <dbReference type="ARBA" id="ARBA00004167"/>
    </source>
</evidence>
<dbReference type="GO" id="GO:0016020">
    <property type="term" value="C:membrane"/>
    <property type="evidence" value="ECO:0007669"/>
    <property type="project" value="UniProtKB-SubCell"/>
</dbReference>
<evidence type="ECO:0000313" key="8">
    <source>
        <dbReference type="EMBL" id="KAL2649748.1"/>
    </source>
</evidence>
<evidence type="ECO:0000256" key="5">
    <source>
        <dbReference type="SAM" id="MobiDB-lite"/>
    </source>
</evidence>
<dbReference type="AlphaFoldDB" id="A0ABD1ZE77"/>
<feature type="compositionally biased region" description="Basic and acidic residues" evidence="5">
    <location>
        <begin position="15"/>
        <end position="26"/>
    </location>
</feature>
<evidence type="ECO:0000256" key="2">
    <source>
        <dbReference type="ARBA" id="ARBA00022692"/>
    </source>
</evidence>
<feature type="transmembrane region" description="Helical" evidence="6">
    <location>
        <begin position="57"/>
        <end position="84"/>
    </location>
</feature>
<feature type="region of interest" description="Disordered" evidence="5">
    <location>
        <begin position="1"/>
        <end position="26"/>
    </location>
</feature>
<name>A0ABD1ZE77_9MARC</name>
<dbReference type="Proteomes" id="UP001605036">
    <property type="component" value="Unassembled WGS sequence"/>
</dbReference>
<evidence type="ECO:0000313" key="9">
    <source>
        <dbReference type="Proteomes" id="UP001605036"/>
    </source>
</evidence>
<dbReference type="EMBL" id="JBHFFA010000001">
    <property type="protein sequence ID" value="KAL2649748.1"/>
    <property type="molecule type" value="Genomic_DNA"/>
</dbReference>
<dbReference type="Pfam" id="PF03168">
    <property type="entry name" value="LEA_2"/>
    <property type="match status" value="1"/>
</dbReference>
<evidence type="ECO:0000256" key="6">
    <source>
        <dbReference type="SAM" id="Phobius"/>
    </source>
</evidence>
<keyword evidence="3 6" id="KW-1133">Transmembrane helix</keyword>
<protein>
    <recommendedName>
        <fullName evidence="7">Late embryogenesis abundant protein LEA-2 subgroup domain-containing protein</fullName>
    </recommendedName>
</protein>
<dbReference type="PANTHER" id="PTHR31234">
    <property type="entry name" value="LATE EMBRYOGENESIS ABUNDANT (LEA) HYDROXYPROLINE-RICH GLYCOPROTEIN FAMILY"/>
    <property type="match status" value="1"/>
</dbReference>
<organism evidence="8 9">
    <name type="scientific">Riccia fluitans</name>
    <dbReference type="NCBI Taxonomy" id="41844"/>
    <lineage>
        <taxon>Eukaryota</taxon>
        <taxon>Viridiplantae</taxon>
        <taxon>Streptophyta</taxon>
        <taxon>Embryophyta</taxon>
        <taxon>Marchantiophyta</taxon>
        <taxon>Marchantiopsida</taxon>
        <taxon>Marchantiidae</taxon>
        <taxon>Marchantiales</taxon>
        <taxon>Ricciaceae</taxon>
        <taxon>Riccia</taxon>
    </lineage>
</organism>
<keyword evidence="2 6" id="KW-0812">Transmembrane</keyword>
<comment type="caution">
    <text evidence="8">The sequence shown here is derived from an EMBL/GenBank/DDBJ whole genome shotgun (WGS) entry which is preliminary data.</text>
</comment>
<keyword evidence="4 6" id="KW-0472">Membrane</keyword>
<feature type="domain" description="Late embryogenesis abundant protein LEA-2 subgroup" evidence="7">
    <location>
        <begin position="120"/>
        <end position="208"/>
    </location>
</feature>
<reference evidence="8 9" key="1">
    <citation type="submission" date="2024-09" db="EMBL/GenBank/DDBJ databases">
        <title>Chromosome-scale assembly of Riccia fluitans.</title>
        <authorList>
            <person name="Paukszto L."/>
            <person name="Sawicki J."/>
            <person name="Karawczyk K."/>
            <person name="Piernik-Szablinska J."/>
            <person name="Szczecinska M."/>
            <person name="Mazdziarz M."/>
        </authorList>
    </citation>
    <scope>NUCLEOTIDE SEQUENCE [LARGE SCALE GENOMIC DNA]</scope>
    <source>
        <strain evidence="8">Rf_01</strain>
        <tissue evidence="8">Aerial parts of the thallus</tissue>
    </source>
</reference>
<dbReference type="SUPFAM" id="SSF117070">
    <property type="entry name" value="LEA14-like"/>
    <property type="match status" value="1"/>
</dbReference>
<evidence type="ECO:0000259" key="7">
    <source>
        <dbReference type="Pfam" id="PF03168"/>
    </source>
</evidence>
<gene>
    <name evidence="8" type="ORF">R1flu_017876</name>
</gene>
<dbReference type="Gene3D" id="2.60.40.1820">
    <property type="match status" value="1"/>
</dbReference>
<evidence type="ECO:0000256" key="3">
    <source>
        <dbReference type="ARBA" id="ARBA00022989"/>
    </source>
</evidence>
<evidence type="ECO:0000256" key="4">
    <source>
        <dbReference type="ARBA" id="ARBA00023136"/>
    </source>
</evidence>
<comment type="subcellular location">
    <subcellularLocation>
        <location evidence="1">Membrane</location>
        <topology evidence="1">Single-pass membrane protein</topology>
    </subcellularLocation>
</comment>